<protein>
    <submittedName>
        <fullName evidence="2">Predicted nucleic acid-binding protein, contains PIN domain</fullName>
    </submittedName>
</protein>
<dbReference type="InterPro" id="IPR002716">
    <property type="entry name" value="PIN_dom"/>
</dbReference>
<gene>
    <name evidence="2" type="ORF">SAMN04487900_101176</name>
</gene>
<reference evidence="3" key="1">
    <citation type="submission" date="2016-10" db="EMBL/GenBank/DDBJ databases">
        <authorList>
            <person name="de Groot N.N."/>
        </authorList>
    </citation>
    <scope>NUCLEOTIDE SEQUENCE [LARGE SCALE GENOMIC DNA]</scope>
    <source>
        <strain evidence="3">BP1-145</strain>
    </source>
</reference>
<accession>A0A1H0CYX3</accession>
<dbReference type="Pfam" id="PF13470">
    <property type="entry name" value="PIN_3"/>
    <property type="match status" value="1"/>
</dbReference>
<sequence length="137" mass="15595">MNVFLDTNVVIDFMGEREGFFKEASTIFSMIEEGKIQASVSSLTVINCAYILKKAFNSDIMLEKVDALCPLLDVLPITKQQLKEAVRLRPYDYEDAVQYLSALPYNPDVIITRDKKGFNDFDILVMTPVEFVNKAKE</sequence>
<dbReference type="SUPFAM" id="SSF88723">
    <property type="entry name" value="PIN domain-like"/>
    <property type="match status" value="1"/>
</dbReference>
<dbReference type="AlphaFoldDB" id="A0A1H0CYX3"/>
<organism evidence="2 3">
    <name type="scientific">Prevotella communis</name>
    <dbReference type="NCBI Taxonomy" id="2913614"/>
    <lineage>
        <taxon>Bacteria</taxon>
        <taxon>Pseudomonadati</taxon>
        <taxon>Bacteroidota</taxon>
        <taxon>Bacteroidia</taxon>
        <taxon>Bacteroidales</taxon>
        <taxon>Prevotellaceae</taxon>
        <taxon>Prevotella</taxon>
    </lineage>
</organism>
<proteinExistence type="predicted"/>
<dbReference type="OrthoDB" id="1148871at2"/>
<dbReference type="Proteomes" id="UP000199134">
    <property type="component" value="Unassembled WGS sequence"/>
</dbReference>
<dbReference type="Gene3D" id="3.40.50.1010">
    <property type="entry name" value="5'-nuclease"/>
    <property type="match status" value="1"/>
</dbReference>
<feature type="domain" description="PIN" evidence="1">
    <location>
        <begin position="3"/>
        <end position="116"/>
    </location>
</feature>
<dbReference type="RefSeq" id="WP_143005651.1">
    <property type="nucleotide sequence ID" value="NZ_FNIW01000001.1"/>
</dbReference>
<dbReference type="EMBL" id="FNIW01000001">
    <property type="protein sequence ID" value="SDN63110.1"/>
    <property type="molecule type" value="Genomic_DNA"/>
</dbReference>
<dbReference type="InterPro" id="IPR029060">
    <property type="entry name" value="PIN-like_dom_sf"/>
</dbReference>
<evidence type="ECO:0000313" key="3">
    <source>
        <dbReference type="Proteomes" id="UP000199134"/>
    </source>
</evidence>
<comment type="caution">
    <text evidence="2">The sequence shown here is derived from an EMBL/GenBank/DDBJ whole genome shotgun (WGS) entry which is preliminary data.</text>
</comment>
<evidence type="ECO:0000313" key="2">
    <source>
        <dbReference type="EMBL" id="SDN63110.1"/>
    </source>
</evidence>
<evidence type="ECO:0000259" key="1">
    <source>
        <dbReference type="Pfam" id="PF13470"/>
    </source>
</evidence>
<name>A0A1H0CYX3_9BACT</name>